<feature type="transmembrane region" description="Helical" evidence="1">
    <location>
        <begin position="6"/>
        <end position="26"/>
    </location>
</feature>
<reference evidence="2" key="1">
    <citation type="journal article" date="2021" name="Proc. Natl. Acad. Sci. U.S.A.">
        <title>A Catalog of Tens of Thousands of Viruses from Human Metagenomes Reveals Hidden Associations with Chronic Diseases.</title>
        <authorList>
            <person name="Tisza M.J."/>
            <person name="Buck C.B."/>
        </authorList>
    </citation>
    <scope>NUCLEOTIDE SEQUENCE</scope>
    <source>
        <strain evidence="2">Ctt6T3</strain>
    </source>
</reference>
<dbReference type="EMBL" id="BK015496">
    <property type="protein sequence ID" value="DAE09851.1"/>
    <property type="molecule type" value="Genomic_DNA"/>
</dbReference>
<keyword evidence="1" id="KW-1133">Transmembrane helix</keyword>
<protein>
    <submittedName>
        <fullName evidence="2">YvrJ protein family protein</fullName>
    </submittedName>
</protein>
<keyword evidence="1" id="KW-0472">Membrane</keyword>
<accession>A0A8S5PTL3</accession>
<name>A0A8S5PTL3_9CAUD</name>
<keyword evidence="1" id="KW-0812">Transmembrane</keyword>
<proteinExistence type="predicted"/>
<evidence type="ECO:0000256" key="1">
    <source>
        <dbReference type="SAM" id="Phobius"/>
    </source>
</evidence>
<evidence type="ECO:0000313" key="2">
    <source>
        <dbReference type="EMBL" id="DAE09851.1"/>
    </source>
</evidence>
<organism evidence="2">
    <name type="scientific">Podoviridae sp. ctt6T3</name>
    <dbReference type="NCBI Taxonomy" id="2825282"/>
    <lineage>
        <taxon>Viruses</taxon>
        <taxon>Duplodnaviria</taxon>
        <taxon>Heunggongvirae</taxon>
        <taxon>Uroviricota</taxon>
        <taxon>Caudoviricetes</taxon>
    </lineage>
</organism>
<sequence>MVGDVVNAISTVGFPIVMCLVIMYYWNNQYSKTISELKGTISRLTDVVADNTKALALIEQRLGKDDEDGGR</sequence>